<accession>A0A0C5VIL7</accession>
<dbReference type="GO" id="GO:0005975">
    <property type="term" value="P:carbohydrate metabolic process"/>
    <property type="evidence" value="ECO:0007669"/>
    <property type="project" value="InterPro"/>
</dbReference>
<dbReference type="InterPro" id="IPR013780">
    <property type="entry name" value="Glyco_hydro_b"/>
</dbReference>
<feature type="domain" description="PA14" evidence="3">
    <location>
        <begin position="226"/>
        <end position="368"/>
    </location>
</feature>
<dbReference type="Gene3D" id="2.60.40.1760">
    <property type="entry name" value="glycosyl hydrolase (family 31)"/>
    <property type="match status" value="1"/>
</dbReference>
<dbReference type="Pfam" id="PF07691">
    <property type="entry name" value="PA14"/>
    <property type="match status" value="1"/>
</dbReference>
<dbReference type="PROSITE" id="PS51257">
    <property type="entry name" value="PROKAR_LIPOPROTEIN"/>
    <property type="match status" value="1"/>
</dbReference>
<dbReference type="PANTHER" id="PTHR43863:SF2">
    <property type="entry name" value="MALTASE-GLUCOAMYLASE"/>
    <property type="match status" value="1"/>
</dbReference>
<dbReference type="OrthoDB" id="176168at2"/>
<sequence>MKQTIRVFSGFVLSVVLLGCQPTSYQPIEHGVVIQPQEGAARLISVQVYRDNIFRITALPHTNPGVLSDSIQVVAEPDATFKVRRERNQIRVSTHKGSALINPQNGHISIYDARGNVLLDAVNSGEFGPVTEDPTTPDTNSYALRQQWNQNTDEGFFGLGQHQNGIVNYAGKTVELSTHNLEFSVPMLVSSRRYGVLWDNASITRLGDPNGYQALNESLVLYDEDGVAGGLTARYYDGDELLLTRTEAEPDYQFLVNNNVREHPFPAELGEVSNPRVIWNGSIQSDTSGEHVFKMYSSGYTRLSFNHEEVLNRWRMNWNPWYHDVHLNMTAGQKVPIEIDWNSQGGYFRLNHIPPRPQAEQNSLSLASESGKAIDYYVILGTDYDGVISGYRELTGDAVMLPKWAYGFWQSRERYQNQDELVNVVREYRQRGIPLDNIVLDWFYWPEDAWGSHQFEALNFPDPQKMVEEVHELNANIMISVWPKFYPTTEHYKELDEKGYMLNKNVEVEANRDWVGPGYLNGFYDPYPREAQQIFWRQIRDNLNVLGFDAWWLDATEPDIHSNLTISKRKEITTPLAVGSGTEYFNSYAVPNAEGVYLGERETDPEKRSFILTRSGFGGIQRTGAAVWSGDTVSRWSNLKDQIAAGIGAGLAGVPNWSMDIGGFTPEDQYRYGSDGIVHNYADMPADYVPNWQELNLRWFQFGAFVPLFRSHGQNPYREIYNIAEQGSDIYESMVYYARLRYRLMPYIYSEAGHMYLNDGTLMRGLVMDFMDDPNVFEINDQYMFGPALLINPVYQPGATSRQVYLPEGTRWYDFYSGKAYEGGQNIDAAAPLTRMPIFARAGAIVPSGPEIQTVFEQPDAPLQLTVYAGADGQYNLYEDDGSSYDYEHGEYSIIPIHYDDDSRTLSIGSRQGNYAGMLKEREFRVRLVEGENAEASTFDAGAIMVNYRGQALDVTL</sequence>
<dbReference type="PANTHER" id="PTHR43863">
    <property type="entry name" value="HYDROLASE, PUTATIVE (AFU_ORTHOLOGUE AFUA_1G03140)-RELATED"/>
    <property type="match status" value="1"/>
</dbReference>
<keyword evidence="2 4" id="KW-0326">Glycosidase</keyword>
<protein>
    <submittedName>
        <fullName evidence="4">Alpha-glucosidase, family 31 of glycosyl hydrolase</fullName>
        <ecNumber evidence="4">3.2.1.20</ecNumber>
    </submittedName>
</protein>
<dbReference type="GO" id="GO:0030246">
    <property type="term" value="F:carbohydrate binding"/>
    <property type="evidence" value="ECO:0007669"/>
    <property type="project" value="InterPro"/>
</dbReference>
<proteinExistence type="inferred from homology"/>
<dbReference type="Gene3D" id="2.60.120.380">
    <property type="match status" value="1"/>
</dbReference>
<dbReference type="Gene3D" id="3.20.20.80">
    <property type="entry name" value="Glycosidases"/>
    <property type="match status" value="1"/>
</dbReference>
<dbReference type="AlphaFoldDB" id="A0A0C5VIL7"/>
<name>A0A0C5VIL7_9GAMM</name>
<keyword evidence="2 4" id="KW-0378">Hydrolase</keyword>
<dbReference type="Pfam" id="PF17137">
    <property type="entry name" value="DUF5110"/>
    <property type="match status" value="1"/>
</dbReference>
<dbReference type="InterPro" id="IPR037524">
    <property type="entry name" value="PA14/GLEYA"/>
</dbReference>
<dbReference type="SUPFAM" id="SSF51445">
    <property type="entry name" value="(Trans)glycosidases"/>
    <property type="match status" value="1"/>
</dbReference>
<evidence type="ECO:0000259" key="3">
    <source>
        <dbReference type="PROSITE" id="PS51820"/>
    </source>
</evidence>
<dbReference type="GO" id="GO:0004558">
    <property type="term" value="F:alpha-1,4-glucosidase activity"/>
    <property type="evidence" value="ECO:0007669"/>
    <property type="project" value="UniProtKB-EC"/>
</dbReference>
<dbReference type="STRING" id="1445510.YC6258_02067"/>
<dbReference type="InterPro" id="IPR048395">
    <property type="entry name" value="Glyco_hydro_31_C"/>
</dbReference>
<keyword evidence="5" id="KW-1185">Reference proteome</keyword>
<comment type="similarity">
    <text evidence="1 2">Belongs to the glycosyl hydrolase 31 family.</text>
</comment>
<dbReference type="EC" id="3.2.1.20" evidence="4"/>
<dbReference type="InterPro" id="IPR025887">
    <property type="entry name" value="Glyco_hydro_31_N_dom"/>
</dbReference>
<evidence type="ECO:0000313" key="5">
    <source>
        <dbReference type="Proteomes" id="UP000032266"/>
    </source>
</evidence>
<dbReference type="SUPFAM" id="SSF74650">
    <property type="entry name" value="Galactose mutarotase-like"/>
    <property type="match status" value="1"/>
</dbReference>
<dbReference type="InterPro" id="IPR017853">
    <property type="entry name" value="GH"/>
</dbReference>
<dbReference type="EMBL" id="CP007142">
    <property type="protein sequence ID" value="AJQ94111.1"/>
    <property type="molecule type" value="Genomic_DNA"/>
</dbReference>
<evidence type="ECO:0000313" key="4">
    <source>
        <dbReference type="EMBL" id="AJQ94111.1"/>
    </source>
</evidence>
<organism evidence="4 5">
    <name type="scientific">Gynuella sunshinyii YC6258</name>
    <dbReference type="NCBI Taxonomy" id="1445510"/>
    <lineage>
        <taxon>Bacteria</taxon>
        <taxon>Pseudomonadati</taxon>
        <taxon>Pseudomonadota</taxon>
        <taxon>Gammaproteobacteria</taxon>
        <taxon>Oceanospirillales</taxon>
        <taxon>Saccharospirillaceae</taxon>
        <taxon>Gynuella</taxon>
    </lineage>
</organism>
<evidence type="ECO:0000256" key="1">
    <source>
        <dbReference type="ARBA" id="ARBA00007806"/>
    </source>
</evidence>
<dbReference type="Pfam" id="PF21365">
    <property type="entry name" value="Glyco_hydro_31_3rd"/>
    <property type="match status" value="1"/>
</dbReference>
<dbReference type="InterPro" id="IPR033403">
    <property type="entry name" value="DUF5110"/>
</dbReference>
<dbReference type="Proteomes" id="UP000032266">
    <property type="component" value="Chromosome"/>
</dbReference>
<dbReference type="InterPro" id="IPR051816">
    <property type="entry name" value="Glycosyl_Hydrolase_31"/>
</dbReference>
<dbReference type="InterPro" id="IPR011658">
    <property type="entry name" value="PA14_dom"/>
</dbReference>
<dbReference type="SUPFAM" id="SSF56988">
    <property type="entry name" value="Anthrax protective antigen"/>
    <property type="match status" value="1"/>
</dbReference>
<dbReference type="InterPro" id="IPR011013">
    <property type="entry name" value="Gal_mutarotase_sf_dom"/>
</dbReference>
<dbReference type="PATRIC" id="fig|1445510.3.peg.2023"/>
<dbReference type="HOGENOM" id="CLU_000631_7_3_6"/>
<gene>
    <name evidence="4" type="ORF">YC6258_02067</name>
</gene>
<dbReference type="PROSITE" id="PS51820">
    <property type="entry name" value="PA14"/>
    <property type="match status" value="1"/>
</dbReference>
<dbReference type="SMART" id="SM00758">
    <property type="entry name" value="PA14"/>
    <property type="match status" value="1"/>
</dbReference>
<dbReference type="KEGG" id="gsn:YC6258_02067"/>
<dbReference type="InterPro" id="IPR000322">
    <property type="entry name" value="Glyco_hydro_31_TIM"/>
</dbReference>
<reference evidence="4 5" key="1">
    <citation type="submission" date="2014-01" db="EMBL/GenBank/DDBJ databases">
        <title>Full genme sequencing of cellulolytic bacterium Gynuella sunshinyii YC6258T gen. nov., sp. nov.</title>
        <authorList>
            <person name="Khan H."/>
            <person name="Chung E.J."/>
            <person name="Chung Y.R."/>
        </authorList>
    </citation>
    <scope>NUCLEOTIDE SEQUENCE [LARGE SCALE GENOMIC DNA]</scope>
    <source>
        <strain evidence="4 5">YC6258</strain>
    </source>
</reference>
<dbReference type="Gene3D" id="2.60.40.1180">
    <property type="entry name" value="Golgi alpha-mannosidase II"/>
    <property type="match status" value="2"/>
</dbReference>
<dbReference type="RefSeq" id="WP_052830178.1">
    <property type="nucleotide sequence ID" value="NZ_CP007142.1"/>
</dbReference>
<evidence type="ECO:0000256" key="2">
    <source>
        <dbReference type="RuleBase" id="RU361185"/>
    </source>
</evidence>
<dbReference type="Pfam" id="PF13802">
    <property type="entry name" value="Gal_mutarotas_2"/>
    <property type="match status" value="1"/>
</dbReference>
<dbReference type="Pfam" id="PF01055">
    <property type="entry name" value="Glyco_hydro_31_2nd"/>
    <property type="match status" value="1"/>
</dbReference>
<dbReference type="CDD" id="cd14752">
    <property type="entry name" value="GH31_N"/>
    <property type="match status" value="1"/>
</dbReference>
<dbReference type="CDD" id="cd06591">
    <property type="entry name" value="GH31_xylosidase_XylS"/>
    <property type="match status" value="1"/>
</dbReference>
<dbReference type="SUPFAM" id="SSF51011">
    <property type="entry name" value="Glycosyl hydrolase domain"/>
    <property type="match status" value="1"/>
</dbReference>